<dbReference type="AlphaFoldDB" id="A0A117ITR3"/>
<sequence>MKRVFAVIFAAILLTSLVGPNFGLAGDTAPVVYKQDFTFKIIVLPNGSANITMTSVWLGPKEEIEKQIEKILNETQNGNMTMEEAIEKFEQEQLARYIQGLAQAGVKLVNESMKSYGMEEGNNITLVFNAIALDYARYYSYDHYWELWIDPTRGYGSMMVPDTGFPFGIEANNTFIVVLPPNATLLSYPKPFVKQYNQSRFAVESSAEGDTVIVRSRIYLEPWLTPDGFKSLFGDYGDYYIRYKTPYEGVEHYEKSVTNEYVTIDVYSNGTVRLHMKDEYVEPLRDVIARKVEIVSYGVQNVTEYILRTYSLALGYQGAIVDGGKVTILGLNETTAPLVIDAEYMLRNFTKYENGSYVYTFDPTMGMAQSLQDRSEYEVNNTLHLTLNLTGGGEFIEVPDNISTEVKGNRFTMTVVRRGNTLEIVSNVYIRYGAQPEDVKTLLANRTSATVRYTLPAEGTNGGMSDTQKMAAVIVAVLTVALAVAFWKKR</sequence>
<proteinExistence type="predicted"/>
<dbReference type="OrthoDB" id="94709at2157"/>
<organism evidence="2 3">
    <name type="scientific">Thermococcus celericrescens</name>
    <dbReference type="NCBI Taxonomy" id="227598"/>
    <lineage>
        <taxon>Archaea</taxon>
        <taxon>Methanobacteriati</taxon>
        <taxon>Methanobacteriota</taxon>
        <taxon>Thermococci</taxon>
        <taxon>Thermococcales</taxon>
        <taxon>Thermococcaceae</taxon>
        <taxon>Thermococcus</taxon>
    </lineage>
</organism>
<keyword evidence="1" id="KW-1133">Transmembrane helix</keyword>
<keyword evidence="1" id="KW-0812">Transmembrane</keyword>
<dbReference type="Proteomes" id="UP000053462">
    <property type="component" value="Unassembled WGS sequence"/>
</dbReference>
<evidence type="ECO:0000313" key="2">
    <source>
        <dbReference type="EMBL" id="KUH34481.1"/>
    </source>
</evidence>
<dbReference type="EMBL" id="LLYW01000004">
    <property type="protein sequence ID" value="KUH34481.1"/>
    <property type="molecule type" value="Genomic_DNA"/>
</dbReference>
<reference evidence="2 3" key="1">
    <citation type="submission" date="2015-10" db="EMBL/GenBank/DDBJ databases">
        <title>Draft genome sequence of Thermococcus celericrescens strain DSM 17994.</title>
        <authorList>
            <person name="Hong S.-J."/>
            <person name="Park C.-E."/>
            <person name="Shin J.-H."/>
        </authorList>
    </citation>
    <scope>NUCLEOTIDE SEQUENCE [LARGE SCALE GENOMIC DNA]</scope>
    <source>
        <strain evidence="2 3">DSM 17994</strain>
    </source>
</reference>
<feature type="transmembrane region" description="Helical" evidence="1">
    <location>
        <begin position="470"/>
        <end position="487"/>
    </location>
</feature>
<protein>
    <submittedName>
        <fullName evidence="2">Uncharacterized protein</fullName>
    </submittedName>
</protein>
<dbReference type="RefSeq" id="WP_058937916.1">
    <property type="nucleotide sequence ID" value="NZ_LLYW01000004.1"/>
</dbReference>
<gene>
    <name evidence="2" type="ORF">APY94_01280</name>
</gene>
<evidence type="ECO:0000313" key="3">
    <source>
        <dbReference type="Proteomes" id="UP000053462"/>
    </source>
</evidence>
<name>A0A117ITR3_9EURY</name>
<comment type="caution">
    <text evidence="2">The sequence shown here is derived from an EMBL/GenBank/DDBJ whole genome shotgun (WGS) entry which is preliminary data.</text>
</comment>
<evidence type="ECO:0000256" key="1">
    <source>
        <dbReference type="SAM" id="Phobius"/>
    </source>
</evidence>
<accession>A0A117ITR3</accession>
<keyword evidence="1" id="KW-0472">Membrane</keyword>
<keyword evidence="3" id="KW-1185">Reference proteome</keyword>
<dbReference type="STRING" id="227598.APY94_01280"/>